<dbReference type="InterPro" id="IPR027417">
    <property type="entry name" value="P-loop_NTPase"/>
</dbReference>
<dbReference type="GO" id="GO:0006281">
    <property type="term" value="P:DNA repair"/>
    <property type="evidence" value="ECO:0007669"/>
    <property type="project" value="UniProtKB-KW"/>
</dbReference>
<dbReference type="NCBIfam" id="TIGR00634">
    <property type="entry name" value="recN"/>
    <property type="match status" value="1"/>
</dbReference>
<feature type="coiled-coil region" evidence="10">
    <location>
        <begin position="152"/>
        <end position="193"/>
    </location>
</feature>
<keyword evidence="10" id="KW-0175">Coiled coil</keyword>
<evidence type="ECO:0000313" key="12">
    <source>
        <dbReference type="EMBL" id="HFI92682.1"/>
    </source>
</evidence>
<dbReference type="InterPro" id="IPR004604">
    <property type="entry name" value="DNA_recomb/repair_RecN"/>
</dbReference>
<comment type="function">
    <text evidence="1 9">May be involved in recombinational repair of damaged DNA.</text>
</comment>
<evidence type="ECO:0000256" key="4">
    <source>
        <dbReference type="ARBA" id="ARBA00022741"/>
    </source>
</evidence>
<dbReference type="GO" id="GO:0006310">
    <property type="term" value="P:DNA recombination"/>
    <property type="evidence" value="ECO:0007669"/>
    <property type="project" value="InterPro"/>
</dbReference>
<evidence type="ECO:0000259" key="11">
    <source>
        <dbReference type="Pfam" id="PF02463"/>
    </source>
</evidence>
<dbReference type="Gene3D" id="3.40.50.300">
    <property type="entry name" value="P-loop containing nucleotide triphosphate hydrolases"/>
    <property type="match status" value="2"/>
</dbReference>
<organism evidence="12">
    <name type="scientific">Ignavibacterium album</name>
    <dbReference type="NCBI Taxonomy" id="591197"/>
    <lineage>
        <taxon>Bacteria</taxon>
        <taxon>Pseudomonadati</taxon>
        <taxon>Ignavibacteriota</taxon>
        <taxon>Ignavibacteria</taxon>
        <taxon>Ignavibacteriales</taxon>
        <taxon>Ignavibacteriaceae</taxon>
        <taxon>Ignavibacterium</taxon>
    </lineage>
</organism>
<dbReference type="PIRSF" id="PIRSF003128">
    <property type="entry name" value="RecN"/>
    <property type="match status" value="1"/>
</dbReference>
<evidence type="ECO:0000256" key="3">
    <source>
        <dbReference type="ARBA" id="ARBA00021315"/>
    </source>
</evidence>
<dbReference type="InterPro" id="IPR003395">
    <property type="entry name" value="RecF/RecN/SMC_N"/>
</dbReference>
<dbReference type="PANTHER" id="PTHR11059">
    <property type="entry name" value="DNA REPAIR PROTEIN RECN"/>
    <property type="match status" value="1"/>
</dbReference>
<dbReference type="FunFam" id="3.40.50.300:FF:000319">
    <property type="entry name" value="DNA repair protein RecN"/>
    <property type="match status" value="1"/>
</dbReference>
<feature type="coiled-coil region" evidence="10">
    <location>
        <begin position="335"/>
        <end position="369"/>
    </location>
</feature>
<dbReference type="SUPFAM" id="SSF52540">
    <property type="entry name" value="P-loop containing nucleoside triphosphate hydrolases"/>
    <property type="match status" value="1"/>
</dbReference>
<dbReference type="AlphaFoldDB" id="A0A7V2ZML0"/>
<comment type="similarity">
    <text evidence="2 9">Belongs to the RecN family.</text>
</comment>
<dbReference type="EMBL" id="DSUJ01000011">
    <property type="protein sequence ID" value="HFI92682.1"/>
    <property type="molecule type" value="Genomic_DNA"/>
</dbReference>
<keyword evidence="6" id="KW-0067">ATP-binding</keyword>
<evidence type="ECO:0000256" key="5">
    <source>
        <dbReference type="ARBA" id="ARBA00022763"/>
    </source>
</evidence>
<evidence type="ECO:0000256" key="6">
    <source>
        <dbReference type="ARBA" id="ARBA00022840"/>
    </source>
</evidence>
<name>A0A7V2ZML0_9BACT</name>
<dbReference type="FunFam" id="3.40.50.300:FF:000356">
    <property type="entry name" value="DNA repair protein RecN"/>
    <property type="match status" value="1"/>
</dbReference>
<evidence type="ECO:0000256" key="7">
    <source>
        <dbReference type="ARBA" id="ARBA00023204"/>
    </source>
</evidence>
<accession>A0A7V2ZML0</accession>
<reference evidence="12" key="1">
    <citation type="journal article" date="2020" name="mSystems">
        <title>Genome- and Community-Level Interaction Insights into Carbon Utilization and Element Cycling Functions of Hydrothermarchaeota in Hydrothermal Sediment.</title>
        <authorList>
            <person name="Zhou Z."/>
            <person name="Liu Y."/>
            <person name="Xu W."/>
            <person name="Pan J."/>
            <person name="Luo Z.H."/>
            <person name="Li M."/>
        </authorList>
    </citation>
    <scope>NUCLEOTIDE SEQUENCE [LARGE SCALE GENOMIC DNA]</scope>
    <source>
        <strain evidence="12">SpSt-479</strain>
    </source>
</reference>
<keyword evidence="5 9" id="KW-0227">DNA damage</keyword>
<dbReference type="NCBIfam" id="NF008121">
    <property type="entry name" value="PRK10869.1"/>
    <property type="match status" value="1"/>
</dbReference>
<dbReference type="CDD" id="cd03241">
    <property type="entry name" value="ABC_RecN"/>
    <property type="match status" value="2"/>
</dbReference>
<keyword evidence="7 9" id="KW-0234">DNA repair</keyword>
<dbReference type="GO" id="GO:0043590">
    <property type="term" value="C:bacterial nucleoid"/>
    <property type="evidence" value="ECO:0007669"/>
    <property type="project" value="TreeGrafter"/>
</dbReference>
<feature type="domain" description="RecF/RecN/SMC N-terminal" evidence="11">
    <location>
        <begin position="1"/>
        <end position="523"/>
    </location>
</feature>
<evidence type="ECO:0000256" key="8">
    <source>
        <dbReference type="ARBA" id="ARBA00033408"/>
    </source>
</evidence>
<dbReference type="GO" id="GO:0009432">
    <property type="term" value="P:SOS response"/>
    <property type="evidence" value="ECO:0007669"/>
    <property type="project" value="TreeGrafter"/>
</dbReference>
<sequence>MIKSLEIKGYALIDHIQIEFEKGLNIITGETGAGKSILIDAMSLLLGERASTEVVRKGAQKSIVEGIFEVEGNKKVKSLLEENEIEFLPELIVRREISLKGSNRCFINDSPVPLNLIKELGDLLVDLHGQHEHQSLLKTETHIDFVDDFSSNEKLLSEYQSLYHQLKRKKAELSELRNKEASLKEKKEIYQFQINEIDSVNPLPDEDEQLVEELNVLENSEKLLLLSDEIYNLIYESDNSVNDLLADVKHKLSQLSSIDKSMLEAEGECESALTIIKELASTIRTYKSRIDVDPKEVEAKRERLSSLNLLKKKYGGSLQKVIEHREKIGNEFALAENFSEEIAKYERELKELQKQTGEAAQKLSEARKKNAKKIETEVKKVLSQLGITEPQFEVRINSQLSNDSEDFILINSKKYLYSEKGIDEVEFYISTNPGEDLKPLVKVASGGEVSRIMLSLKTILAKNDRLPLLIFDEIDTGVSGRIAQKVGKALKDLAAYHQIIAITHLPQIAANADQHYVVEKTQEDNRVVSHIRRLDEEEHIREVAKLLSGEKVTDASIQSAIQLIKSS</sequence>
<evidence type="ECO:0000256" key="9">
    <source>
        <dbReference type="PIRNR" id="PIRNR003128"/>
    </source>
</evidence>
<proteinExistence type="inferred from homology"/>
<dbReference type="GO" id="GO:0005524">
    <property type="term" value="F:ATP binding"/>
    <property type="evidence" value="ECO:0007669"/>
    <property type="project" value="UniProtKB-KW"/>
</dbReference>
<evidence type="ECO:0000256" key="1">
    <source>
        <dbReference type="ARBA" id="ARBA00003618"/>
    </source>
</evidence>
<dbReference type="PANTHER" id="PTHR11059:SF0">
    <property type="entry name" value="DNA REPAIR PROTEIN RECN"/>
    <property type="match status" value="1"/>
</dbReference>
<protein>
    <recommendedName>
        <fullName evidence="3 9">DNA repair protein RecN</fullName>
    </recommendedName>
    <alternativeName>
        <fullName evidence="8 9">Recombination protein N</fullName>
    </alternativeName>
</protein>
<keyword evidence="4" id="KW-0547">Nucleotide-binding</keyword>
<gene>
    <name evidence="12" type="primary">recN</name>
    <name evidence="12" type="ORF">ENS31_14275</name>
</gene>
<comment type="caution">
    <text evidence="12">The sequence shown here is derived from an EMBL/GenBank/DDBJ whole genome shotgun (WGS) entry which is preliminary data.</text>
</comment>
<dbReference type="Pfam" id="PF02463">
    <property type="entry name" value="SMC_N"/>
    <property type="match status" value="1"/>
</dbReference>
<evidence type="ECO:0000256" key="10">
    <source>
        <dbReference type="SAM" id="Coils"/>
    </source>
</evidence>
<evidence type="ECO:0000256" key="2">
    <source>
        <dbReference type="ARBA" id="ARBA00009441"/>
    </source>
</evidence>